<name>A0A7X0C1Y6_9ACTN</name>
<dbReference type="EMBL" id="JACHJB010000002">
    <property type="protein sequence ID" value="MBB6346867.1"/>
    <property type="molecule type" value="Genomic_DNA"/>
</dbReference>
<dbReference type="AlphaFoldDB" id="A0A7X0C1Y6"/>
<sequence length="102" mass="11124">MAKPVTMVVFVLPGSLRRWVSGLSEVKVFAVGADTDTPPTLGAALDKLRRTHPLLEERLRDEYGRIRRHISMIVSGENARGLGSLDFALPPGAEVYVLPTLA</sequence>
<comment type="caution">
    <text evidence="1">The sequence shown here is derived from an EMBL/GenBank/DDBJ whole genome shotgun (WGS) entry which is preliminary data.</text>
</comment>
<evidence type="ECO:0000313" key="2">
    <source>
        <dbReference type="Proteomes" id="UP000583800"/>
    </source>
</evidence>
<dbReference type="Proteomes" id="UP000583800">
    <property type="component" value="Unassembled WGS sequence"/>
</dbReference>
<proteinExistence type="predicted"/>
<dbReference type="InterPro" id="IPR016155">
    <property type="entry name" value="Mopterin_synth/thiamin_S_b"/>
</dbReference>
<accession>A0A7X0C1Y6</accession>
<evidence type="ECO:0000313" key="1">
    <source>
        <dbReference type="EMBL" id="MBB6346867.1"/>
    </source>
</evidence>
<reference evidence="1 2" key="1">
    <citation type="submission" date="2020-08" db="EMBL/GenBank/DDBJ databases">
        <title>Sequencing the genomes of 1000 actinobacteria strains.</title>
        <authorList>
            <person name="Klenk H.-P."/>
        </authorList>
    </citation>
    <scope>NUCLEOTIDE SEQUENCE [LARGE SCALE GENOMIC DNA]</scope>
    <source>
        <strain evidence="1 2">DSM 45913</strain>
    </source>
</reference>
<gene>
    <name evidence="1" type="ORF">FHU36_003412</name>
</gene>
<dbReference type="InterPro" id="IPR012675">
    <property type="entry name" value="Beta-grasp_dom_sf"/>
</dbReference>
<dbReference type="SUPFAM" id="SSF54285">
    <property type="entry name" value="MoaD/ThiS"/>
    <property type="match status" value="1"/>
</dbReference>
<keyword evidence="2" id="KW-1185">Reference proteome</keyword>
<organism evidence="1 2">
    <name type="scientific">Nonomuraea muscovyensis</name>
    <dbReference type="NCBI Taxonomy" id="1124761"/>
    <lineage>
        <taxon>Bacteria</taxon>
        <taxon>Bacillati</taxon>
        <taxon>Actinomycetota</taxon>
        <taxon>Actinomycetes</taxon>
        <taxon>Streptosporangiales</taxon>
        <taxon>Streptosporangiaceae</taxon>
        <taxon>Nonomuraea</taxon>
    </lineage>
</organism>
<dbReference type="Gene3D" id="3.10.20.30">
    <property type="match status" value="1"/>
</dbReference>
<dbReference type="RefSeq" id="WP_185084919.1">
    <property type="nucleotide sequence ID" value="NZ_JACHJB010000002.1"/>
</dbReference>
<protein>
    <submittedName>
        <fullName evidence="1">Molybdopterin converting factor small subunit</fullName>
    </submittedName>
</protein>